<dbReference type="EMBL" id="KN714701">
    <property type="protein sequence ID" value="KUI57554.1"/>
    <property type="molecule type" value="Genomic_DNA"/>
</dbReference>
<evidence type="ECO:0000313" key="1">
    <source>
        <dbReference type="EMBL" id="KUI57554.1"/>
    </source>
</evidence>
<sequence length="69" mass="7714">MSAVKGYLGLILWIRTSASPEGFFRPAGVLGHPAEFESDLREHGERTSRNVEAIDEAPPQRLVVFRHPN</sequence>
<gene>
    <name evidence="1" type="ORF">VP1G_11522</name>
</gene>
<dbReference type="Proteomes" id="UP000078576">
    <property type="component" value="Unassembled WGS sequence"/>
</dbReference>
<name>A0A194V0W3_CYTMA</name>
<accession>A0A194V0W3</accession>
<keyword evidence="2" id="KW-1185">Reference proteome</keyword>
<protein>
    <submittedName>
        <fullName evidence="1">Uncharacterized protein</fullName>
    </submittedName>
</protein>
<proteinExistence type="predicted"/>
<organism evidence="1 2">
    <name type="scientific">Cytospora mali</name>
    <name type="common">Apple Valsa canker fungus</name>
    <name type="synonym">Valsa mali</name>
    <dbReference type="NCBI Taxonomy" id="578113"/>
    <lineage>
        <taxon>Eukaryota</taxon>
        <taxon>Fungi</taxon>
        <taxon>Dikarya</taxon>
        <taxon>Ascomycota</taxon>
        <taxon>Pezizomycotina</taxon>
        <taxon>Sordariomycetes</taxon>
        <taxon>Sordariomycetidae</taxon>
        <taxon>Diaporthales</taxon>
        <taxon>Cytosporaceae</taxon>
        <taxon>Cytospora</taxon>
    </lineage>
</organism>
<dbReference type="AlphaFoldDB" id="A0A194V0W3"/>
<reference evidence="2" key="1">
    <citation type="submission" date="2014-12" db="EMBL/GenBank/DDBJ databases">
        <title>Genome Sequence of Valsa Canker Pathogens Uncovers a Specific Adaption of Colonization on Woody Bark.</title>
        <authorList>
            <person name="Yin Z."/>
            <person name="Liu H."/>
            <person name="Gao X."/>
            <person name="Li Z."/>
            <person name="Song N."/>
            <person name="Ke X."/>
            <person name="Dai Q."/>
            <person name="Wu Y."/>
            <person name="Sun Y."/>
            <person name="Xu J.-R."/>
            <person name="Kang Z.K."/>
            <person name="Wang L."/>
            <person name="Huang L."/>
        </authorList>
    </citation>
    <scope>NUCLEOTIDE SEQUENCE [LARGE SCALE GENOMIC DNA]</scope>
    <source>
        <strain evidence="2">SXYL134</strain>
    </source>
</reference>
<evidence type="ECO:0000313" key="2">
    <source>
        <dbReference type="Proteomes" id="UP000078576"/>
    </source>
</evidence>